<proteinExistence type="predicted"/>
<evidence type="ECO:0000313" key="3">
    <source>
        <dbReference type="Proteomes" id="UP001497512"/>
    </source>
</evidence>
<reference evidence="2 3" key="1">
    <citation type="submission" date="2024-02" db="EMBL/GenBank/DDBJ databases">
        <authorList>
            <consortium name="ELIXIR-Norway"/>
            <consortium name="Elixir Norway"/>
        </authorList>
    </citation>
    <scope>NUCLEOTIDE SEQUENCE [LARGE SCALE GENOMIC DNA]</scope>
</reference>
<sequence>MEDILPDTDNIDIERQTSDSVSNMAEGQGKSDTKERIGVITATIVTVGTCIQAYTFVIGSNKMQPHFPP</sequence>
<dbReference type="EMBL" id="OZ019893">
    <property type="protein sequence ID" value="CAK9189727.1"/>
    <property type="molecule type" value="Genomic_DNA"/>
</dbReference>
<evidence type="ECO:0000256" key="1">
    <source>
        <dbReference type="SAM" id="MobiDB-lite"/>
    </source>
</evidence>
<evidence type="ECO:0000313" key="2">
    <source>
        <dbReference type="EMBL" id="CAK9189727.1"/>
    </source>
</evidence>
<feature type="compositionally biased region" description="Acidic residues" evidence="1">
    <location>
        <begin position="1"/>
        <end position="11"/>
    </location>
</feature>
<accession>A0ABP0T8W9</accession>
<dbReference type="Proteomes" id="UP001497512">
    <property type="component" value="Chromosome 1"/>
</dbReference>
<protein>
    <submittedName>
        <fullName evidence="2">Uncharacterized protein</fullName>
    </submittedName>
</protein>
<name>A0ABP0T8W9_9BRYO</name>
<organism evidence="2 3">
    <name type="scientific">Sphagnum troendelagicum</name>
    <dbReference type="NCBI Taxonomy" id="128251"/>
    <lineage>
        <taxon>Eukaryota</taxon>
        <taxon>Viridiplantae</taxon>
        <taxon>Streptophyta</taxon>
        <taxon>Embryophyta</taxon>
        <taxon>Bryophyta</taxon>
        <taxon>Sphagnophytina</taxon>
        <taxon>Sphagnopsida</taxon>
        <taxon>Sphagnales</taxon>
        <taxon>Sphagnaceae</taxon>
        <taxon>Sphagnum</taxon>
    </lineage>
</organism>
<feature type="region of interest" description="Disordered" evidence="1">
    <location>
        <begin position="1"/>
        <end position="32"/>
    </location>
</feature>
<gene>
    <name evidence="2" type="ORF">CSSPTR1EN2_LOCUS378</name>
</gene>
<keyword evidence="3" id="KW-1185">Reference proteome</keyword>